<dbReference type="Proteomes" id="UP000018143">
    <property type="component" value="Unassembled WGS sequence"/>
</dbReference>
<reference evidence="1 2" key="1">
    <citation type="journal article" date="2013" name="Genome Announc.">
        <title>Draft Genome Sequence of Helicobacter fennelliae Strain MRY12-0050, Isolated from a Bacteremia Patient.</title>
        <authorList>
            <person name="Rimbara E."/>
            <person name="Matsui M."/>
            <person name="Mori S."/>
            <person name="Suzuki S."/>
            <person name="Suzuki M."/>
            <person name="Kim H."/>
            <person name="Sekizuka T."/>
            <person name="Kuroda M."/>
            <person name="Shibayama K."/>
        </authorList>
    </citation>
    <scope>NUCLEOTIDE SEQUENCE [LARGE SCALE GENOMIC DNA]</scope>
    <source>
        <strain evidence="1 2">MRY12-0050</strain>
    </source>
</reference>
<evidence type="ECO:0000313" key="2">
    <source>
        <dbReference type="Proteomes" id="UP000018143"/>
    </source>
</evidence>
<comment type="caution">
    <text evidence="1">The sequence shown here is derived from an EMBL/GenBank/DDBJ whole genome shotgun (WGS) entry which is preliminary data.</text>
</comment>
<organism evidence="1 2">
    <name type="scientific">Helicobacter fennelliae MRY12-0050</name>
    <dbReference type="NCBI Taxonomy" id="1325130"/>
    <lineage>
        <taxon>Bacteria</taxon>
        <taxon>Pseudomonadati</taxon>
        <taxon>Campylobacterota</taxon>
        <taxon>Epsilonproteobacteria</taxon>
        <taxon>Campylobacterales</taxon>
        <taxon>Helicobacteraceae</taxon>
        <taxon>Helicobacter</taxon>
    </lineage>
</organism>
<dbReference type="EMBL" id="BASD01000004">
    <property type="protein sequence ID" value="GAD18278.1"/>
    <property type="molecule type" value="Genomic_DNA"/>
</dbReference>
<gene>
    <name evidence="1" type="ORF">HFN_1876</name>
</gene>
<name>T1DUX3_9HELI</name>
<sequence length="50" mass="6145">MSKKYKKETKLLCNFFTLFDIFCKERIINVADNFLQTQYMFIIFCYIFAL</sequence>
<keyword evidence="2" id="KW-1185">Reference proteome</keyword>
<dbReference type="STRING" id="1325130.HFN_1876"/>
<dbReference type="AlphaFoldDB" id="T1DUX3"/>
<proteinExistence type="predicted"/>
<protein>
    <submittedName>
        <fullName evidence="1">Uncharacterized protein</fullName>
    </submittedName>
</protein>
<accession>T1DUX3</accession>
<evidence type="ECO:0000313" key="1">
    <source>
        <dbReference type="EMBL" id="GAD18278.1"/>
    </source>
</evidence>